<dbReference type="EMBL" id="JAFNEN010000383">
    <property type="protein sequence ID" value="KAG8184209.1"/>
    <property type="molecule type" value="Genomic_DNA"/>
</dbReference>
<dbReference type="AlphaFoldDB" id="A0AAV6UKD6"/>
<feature type="compositionally biased region" description="Acidic residues" evidence="1">
    <location>
        <begin position="74"/>
        <end position="91"/>
    </location>
</feature>
<feature type="compositionally biased region" description="Basic and acidic residues" evidence="1">
    <location>
        <begin position="55"/>
        <end position="67"/>
    </location>
</feature>
<reference evidence="2 3" key="1">
    <citation type="journal article" date="2022" name="Nat. Ecol. Evol.">
        <title>A masculinizing supergene underlies an exaggerated male reproductive morph in a spider.</title>
        <authorList>
            <person name="Hendrickx F."/>
            <person name="De Corte Z."/>
            <person name="Sonet G."/>
            <person name="Van Belleghem S.M."/>
            <person name="Kostlbacher S."/>
            <person name="Vangestel C."/>
        </authorList>
    </citation>
    <scope>NUCLEOTIDE SEQUENCE [LARGE SCALE GENOMIC DNA]</scope>
    <source>
        <strain evidence="2">W744_W776</strain>
    </source>
</reference>
<gene>
    <name evidence="2" type="ORF">JTE90_007643</name>
</gene>
<name>A0AAV6UKD6_9ARAC</name>
<evidence type="ECO:0000256" key="1">
    <source>
        <dbReference type="SAM" id="MobiDB-lite"/>
    </source>
</evidence>
<organism evidence="2 3">
    <name type="scientific">Oedothorax gibbosus</name>
    <dbReference type="NCBI Taxonomy" id="931172"/>
    <lineage>
        <taxon>Eukaryota</taxon>
        <taxon>Metazoa</taxon>
        <taxon>Ecdysozoa</taxon>
        <taxon>Arthropoda</taxon>
        <taxon>Chelicerata</taxon>
        <taxon>Arachnida</taxon>
        <taxon>Araneae</taxon>
        <taxon>Araneomorphae</taxon>
        <taxon>Entelegynae</taxon>
        <taxon>Araneoidea</taxon>
        <taxon>Linyphiidae</taxon>
        <taxon>Erigoninae</taxon>
        <taxon>Oedothorax</taxon>
    </lineage>
</organism>
<evidence type="ECO:0000313" key="3">
    <source>
        <dbReference type="Proteomes" id="UP000827092"/>
    </source>
</evidence>
<dbReference type="Proteomes" id="UP000827092">
    <property type="component" value="Unassembled WGS sequence"/>
</dbReference>
<feature type="compositionally biased region" description="Acidic residues" evidence="1">
    <location>
        <begin position="141"/>
        <end position="160"/>
    </location>
</feature>
<evidence type="ECO:0000313" key="2">
    <source>
        <dbReference type="EMBL" id="KAG8184209.1"/>
    </source>
</evidence>
<keyword evidence="3" id="KW-1185">Reference proteome</keyword>
<feature type="region of interest" description="Disordered" evidence="1">
    <location>
        <begin position="264"/>
        <end position="286"/>
    </location>
</feature>
<accession>A0AAV6UKD6</accession>
<protein>
    <submittedName>
        <fullName evidence="2">Uncharacterized protein</fullName>
    </submittedName>
</protein>
<feature type="region of interest" description="Disordered" evidence="1">
    <location>
        <begin position="44"/>
        <end position="93"/>
    </location>
</feature>
<feature type="compositionally biased region" description="Basic and acidic residues" evidence="1">
    <location>
        <begin position="265"/>
        <end position="276"/>
    </location>
</feature>
<comment type="caution">
    <text evidence="2">The sequence shown here is derived from an EMBL/GenBank/DDBJ whole genome shotgun (WGS) entry which is preliminary data.</text>
</comment>
<proteinExistence type="predicted"/>
<sequence>MNEIESQARSGIEDVPVKQELNNCSQCESAEVEFKNGPDQLLYEQMHSTPNNDSYEEHQHVDKKEIETLSTANFDDDLEEQELESCSEEDESAKYDKIEFKKGHYQLLYEQIHSTTPNNDSYEEHQHVHKKEIEIQSTANFDDDLEEQELESCSEEDESAKDDKIEFKKGPYQLLYEQLYGTPFKKPYDPKYLCNERGFLTEAELKRFPEPPKVSIHKEHEDAEKLADEFLTAKFCEDVPDHKEDLPKTSLLCQGLFTMSQGDTLQEKQEAYEGTHKPVSQKGPNS</sequence>
<feature type="region of interest" description="Disordered" evidence="1">
    <location>
        <begin position="138"/>
        <end position="164"/>
    </location>
</feature>